<keyword evidence="4" id="KW-0677">Repeat</keyword>
<feature type="transmembrane region" description="Helical" evidence="7">
    <location>
        <begin position="120"/>
        <end position="148"/>
    </location>
</feature>
<feature type="transmembrane region" description="Helical" evidence="7">
    <location>
        <begin position="304"/>
        <end position="328"/>
    </location>
</feature>
<reference evidence="9" key="1">
    <citation type="submission" date="2019-11" db="EMBL/GenBank/DDBJ databases">
        <authorList>
            <person name="Feng L."/>
        </authorList>
    </citation>
    <scope>NUCLEOTIDE SEQUENCE</scope>
    <source>
        <strain evidence="9">VrattiLFYP33</strain>
    </source>
</reference>
<feature type="transmembrane region" description="Helical" evidence="7">
    <location>
        <begin position="82"/>
        <end position="108"/>
    </location>
</feature>
<dbReference type="PANTHER" id="PTHR43652:SF1">
    <property type="entry name" value="RESPONSE REGULATOR"/>
    <property type="match status" value="1"/>
</dbReference>
<evidence type="ECO:0000256" key="7">
    <source>
        <dbReference type="SAM" id="Phobius"/>
    </source>
</evidence>
<keyword evidence="3 7" id="KW-0812">Transmembrane</keyword>
<comment type="subcellular location">
    <subcellularLocation>
        <location evidence="1">Membrane</location>
        <topology evidence="1">Multi-pass membrane protein</topology>
    </subcellularLocation>
</comment>
<name>A0A6N3E204_9FIRM</name>
<keyword evidence="2" id="KW-0813">Transport</keyword>
<evidence type="ECO:0000259" key="8">
    <source>
        <dbReference type="Pfam" id="PF03600"/>
    </source>
</evidence>
<dbReference type="PANTHER" id="PTHR43652">
    <property type="entry name" value="BASIC AMINO ACID ANTIPORTER YFCC-RELATED"/>
    <property type="match status" value="1"/>
</dbReference>
<keyword evidence="6 7" id="KW-0472">Membrane</keyword>
<evidence type="ECO:0000256" key="6">
    <source>
        <dbReference type="ARBA" id="ARBA00023136"/>
    </source>
</evidence>
<accession>A0A6N3E204</accession>
<keyword evidence="5 7" id="KW-1133">Transmembrane helix</keyword>
<feature type="transmembrane region" description="Helical" evidence="7">
    <location>
        <begin position="29"/>
        <end position="46"/>
    </location>
</feature>
<evidence type="ECO:0000313" key="9">
    <source>
        <dbReference type="EMBL" id="VYU31797.1"/>
    </source>
</evidence>
<feature type="transmembrane region" description="Helical" evidence="7">
    <location>
        <begin position="385"/>
        <end position="408"/>
    </location>
</feature>
<dbReference type="GO" id="GO:0005886">
    <property type="term" value="C:plasma membrane"/>
    <property type="evidence" value="ECO:0007669"/>
    <property type="project" value="TreeGrafter"/>
</dbReference>
<sequence>MVYAYNESIECIHSITNTISVREETKMDGVIVTLVLLVFAIIMFVWEKIPLSITAMTVAVCLTLTGVLTPKEAFLGFVDSNVLLFMAMFIVGAAFFDTGVAHAVGGLINRFAKTERQLIIAVMCITGLMSTFLSNTGTTAVLIPLAMGLVQRTGIKATKLLMPLAIAASAGGNVSLIGSPGNMIAQSGLAQQNLAFAFFDYALVGLPVLLVGIAYFALIGHKLLPEEPTHTPATEYTTDADYSKVAMWRKVFAAGTLVATVLGMIFESQLGIKLHVIAWIGALFLVATRTISEKVAVNAIDMKTILLFVGSLALAQALVKTGAGAMIADTIIQSLGDNPSPFMLLAVVFCIAAILTQFMSNTATTALLVPISLALAQQVGADPKAVLMATVIGGSVAFATPIGCPPNTMVYNVAGYSFMDYVKVGGPYLILAMITSLILLPIFFPFYP</sequence>
<feature type="transmembrane region" description="Helical" evidence="7">
    <location>
        <begin position="198"/>
        <end position="218"/>
    </location>
</feature>
<dbReference type="Pfam" id="PF03600">
    <property type="entry name" value="CitMHS"/>
    <property type="match status" value="1"/>
</dbReference>
<evidence type="ECO:0000256" key="1">
    <source>
        <dbReference type="ARBA" id="ARBA00004141"/>
    </source>
</evidence>
<dbReference type="InterPro" id="IPR001898">
    <property type="entry name" value="SLC13A/DASS"/>
</dbReference>
<evidence type="ECO:0000256" key="3">
    <source>
        <dbReference type="ARBA" id="ARBA00022692"/>
    </source>
</evidence>
<dbReference type="CDD" id="cd01115">
    <property type="entry name" value="SLC13_permease"/>
    <property type="match status" value="1"/>
</dbReference>
<dbReference type="InterPro" id="IPR051679">
    <property type="entry name" value="DASS-Related_Transporters"/>
</dbReference>
<dbReference type="GO" id="GO:0022857">
    <property type="term" value="F:transmembrane transporter activity"/>
    <property type="evidence" value="ECO:0007669"/>
    <property type="project" value="InterPro"/>
</dbReference>
<dbReference type="InterPro" id="IPR004680">
    <property type="entry name" value="Cit_transptr-like_dom"/>
</dbReference>
<feature type="transmembrane region" description="Helical" evidence="7">
    <location>
        <begin position="428"/>
        <end position="447"/>
    </location>
</feature>
<dbReference type="EMBL" id="CACRUX010000062">
    <property type="protein sequence ID" value="VYU31797.1"/>
    <property type="molecule type" value="Genomic_DNA"/>
</dbReference>
<feature type="transmembrane region" description="Helical" evidence="7">
    <location>
        <begin position="272"/>
        <end position="292"/>
    </location>
</feature>
<feature type="transmembrane region" description="Helical" evidence="7">
    <location>
        <begin position="160"/>
        <end position="178"/>
    </location>
</feature>
<feature type="transmembrane region" description="Helical" evidence="7">
    <location>
        <begin position="340"/>
        <end position="373"/>
    </location>
</feature>
<proteinExistence type="predicted"/>
<dbReference type="AlphaFoldDB" id="A0A6N3E204"/>
<feature type="domain" description="Citrate transporter-like" evidence="8">
    <location>
        <begin position="41"/>
        <end position="393"/>
    </location>
</feature>
<evidence type="ECO:0000256" key="4">
    <source>
        <dbReference type="ARBA" id="ARBA00022737"/>
    </source>
</evidence>
<evidence type="ECO:0000256" key="2">
    <source>
        <dbReference type="ARBA" id="ARBA00022448"/>
    </source>
</evidence>
<organism evidence="9">
    <name type="scientific">Veillonella ratti</name>
    <dbReference type="NCBI Taxonomy" id="103892"/>
    <lineage>
        <taxon>Bacteria</taxon>
        <taxon>Bacillati</taxon>
        <taxon>Bacillota</taxon>
        <taxon>Negativicutes</taxon>
        <taxon>Veillonellales</taxon>
        <taxon>Veillonellaceae</taxon>
        <taxon>Veillonella</taxon>
    </lineage>
</organism>
<protein>
    <submittedName>
        <fullName evidence="9">Sodium-dependent dicarboxylate transporter SdcS</fullName>
    </submittedName>
</protein>
<feature type="transmembrane region" description="Helical" evidence="7">
    <location>
        <begin position="52"/>
        <end position="70"/>
    </location>
</feature>
<dbReference type="NCBIfam" id="TIGR00785">
    <property type="entry name" value="dass"/>
    <property type="match status" value="1"/>
</dbReference>
<gene>
    <name evidence="9" type="primary">sdcS_2</name>
    <name evidence="9" type="ORF">VRLFYP33_01721</name>
</gene>
<evidence type="ECO:0000256" key="5">
    <source>
        <dbReference type="ARBA" id="ARBA00022989"/>
    </source>
</evidence>